<evidence type="ECO:0000259" key="1">
    <source>
        <dbReference type="Pfam" id="PF01370"/>
    </source>
</evidence>
<organism evidence="2 3">
    <name type="scientific">Sphingomonas psychrolutea</name>
    <dbReference type="NCBI Taxonomy" id="1259676"/>
    <lineage>
        <taxon>Bacteria</taxon>
        <taxon>Pseudomonadati</taxon>
        <taxon>Pseudomonadota</taxon>
        <taxon>Alphaproteobacteria</taxon>
        <taxon>Sphingomonadales</taxon>
        <taxon>Sphingomonadaceae</taxon>
        <taxon>Sphingomonas</taxon>
    </lineage>
</organism>
<reference evidence="3" key="1">
    <citation type="journal article" date="2019" name="Int. J. Syst. Evol. Microbiol.">
        <title>The Global Catalogue of Microorganisms (GCM) 10K type strain sequencing project: providing services to taxonomists for standard genome sequencing and annotation.</title>
        <authorList>
            <consortium name="The Broad Institute Genomics Platform"/>
            <consortium name="The Broad Institute Genome Sequencing Center for Infectious Disease"/>
            <person name="Wu L."/>
            <person name="Ma J."/>
        </authorList>
    </citation>
    <scope>NUCLEOTIDE SEQUENCE [LARGE SCALE GENOMIC DNA]</scope>
    <source>
        <strain evidence="3">CGMCC 1.10106</strain>
    </source>
</reference>
<dbReference type="Proteomes" id="UP000618591">
    <property type="component" value="Unassembled WGS sequence"/>
</dbReference>
<evidence type="ECO:0000313" key="3">
    <source>
        <dbReference type="Proteomes" id="UP000618591"/>
    </source>
</evidence>
<dbReference type="EMBL" id="BMDW01000015">
    <property type="protein sequence ID" value="GGA53635.1"/>
    <property type="molecule type" value="Genomic_DNA"/>
</dbReference>
<comment type="caution">
    <text evidence="2">The sequence shown here is derived from an EMBL/GenBank/DDBJ whole genome shotgun (WGS) entry which is preliminary data.</text>
</comment>
<dbReference type="InterPro" id="IPR036291">
    <property type="entry name" value="NAD(P)-bd_dom_sf"/>
</dbReference>
<keyword evidence="3" id="KW-1185">Reference proteome</keyword>
<dbReference type="SUPFAM" id="SSF51735">
    <property type="entry name" value="NAD(P)-binding Rossmann-fold domains"/>
    <property type="match status" value="1"/>
</dbReference>
<feature type="domain" description="NAD-dependent epimerase/dehydratase" evidence="1">
    <location>
        <begin position="6"/>
        <end position="211"/>
    </location>
</feature>
<evidence type="ECO:0000313" key="2">
    <source>
        <dbReference type="EMBL" id="GGA53635.1"/>
    </source>
</evidence>
<name>A0ABQ1H0E3_9SPHN</name>
<protein>
    <submittedName>
        <fullName evidence="2">Epimerase</fullName>
    </submittedName>
</protein>
<gene>
    <name evidence="2" type="ORF">GCM10011395_25040</name>
</gene>
<dbReference type="RefSeq" id="WP_188447975.1">
    <property type="nucleotide sequence ID" value="NZ_BMDW01000015.1"/>
</dbReference>
<accession>A0ABQ1H0E3</accession>
<dbReference type="Gene3D" id="3.40.50.720">
    <property type="entry name" value="NAD(P)-binding Rossmann-like Domain"/>
    <property type="match status" value="1"/>
</dbReference>
<dbReference type="Pfam" id="PF01370">
    <property type="entry name" value="Epimerase"/>
    <property type="match status" value="1"/>
</dbReference>
<proteinExistence type="predicted"/>
<sequence length="307" mass="33765">MPNEIVILGYGPVGRATVAALLAKGRAVRVAQRSRPADLAAAVPFTPCDVLDARSVRTAIEGAAQVAVAIGFEYLGAVWEKVWPVAMQNLLDACAAENIRMVFLDNLYMYGPQHAPLVETMPLSDRKRKPAARARITRMWQQDRRVRVAALRAPDFYGPGVLLSHVGETGLAAIARGKAASFVFPPDQPHDFAYIPDIGRAMVSLLDADDAAFGQVWHMPCAPTLTSRQILAMGARAAGVPLKLRNIPPFLLDMLAPFVPFLRELREMRFQWDRPYRVDAAKWKARFWSDATPFETGVAATIASFRG</sequence>
<dbReference type="InterPro" id="IPR001509">
    <property type="entry name" value="Epimerase_deHydtase"/>
</dbReference>